<dbReference type="RefSeq" id="XP_056550895.1">
    <property type="nucleotide sequence ID" value="XM_056704935.1"/>
</dbReference>
<dbReference type="OrthoDB" id="2906425at2759"/>
<dbReference type="SUPFAM" id="SSF56112">
    <property type="entry name" value="Protein kinase-like (PK-like)"/>
    <property type="match status" value="1"/>
</dbReference>
<dbReference type="InterPro" id="IPR011009">
    <property type="entry name" value="Kinase-like_dom_sf"/>
</dbReference>
<accession>A0A9W9RHW3</accession>
<proteinExistence type="predicted"/>
<protein>
    <recommendedName>
        <fullName evidence="1">Aminoglycoside phosphotransferase domain-containing protein</fullName>
    </recommendedName>
</protein>
<dbReference type="CDD" id="cd05120">
    <property type="entry name" value="APH_ChoK_like"/>
    <property type="match status" value="1"/>
</dbReference>
<evidence type="ECO:0000259" key="1">
    <source>
        <dbReference type="Pfam" id="PF01636"/>
    </source>
</evidence>
<organism evidence="2 3">
    <name type="scientific">Penicillium cataractarum</name>
    <dbReference type="NCBI Taxonomy" id="2100454"/>
    <lineage>
        <taxon>Eukaryota</taxon>
        <taxon>Fungi</taxon>
        <taxon>Dikarya</taxon>
        <taxon>Ascomycota</taxon>
        <taxon>Pezizomycotina</taxon>
        <taxon>Eurotiomycetes</taxon>
        <taxon>Eurotiomycetidae</taxon>
        <taxon>Eurotiales</taxon>
        <taxon>Aspergillaceae</taxon>
        <taxon>Penicillium</taxon>
    </lineage>
</organism>
<reference evidence="2" key="1">
    <citation type="submission" date="2022-11" db="EMBL/GenBank/DDBJ databases">
        <authorList>
            <person name="Petersen C."/>
        </authorList>
    </citation>
    <scope>NUCLEOTIDE SEQUENCE</scope>
    <source>
        <strain evidence="2">IBT 29864</strain>
    </source>
</reference>
<dbReference type="Gene3D" id="3.90.1200.10">
    <property type="match status" value="1"/>
</dbReference>
<keyword evidence="3" id="KW-1185">Reference proteome</keyword>
<reference evidence="2" key="2">
    <citation type="journal article" date="2023" name="IMA Fungus">
        <title>Comparative genomic study of the Penicillium genus elucidates a diverse pangenome and 15 lateral gene transfer events.</title>
        <authorList>
            <person name="Petersen C."/>
            <person name="Sorensen T."/>
            <person name="Nielsen M.R."/>
            <person name="Sondergaard T.E."/>
            <person name="Sorensen J.L."/>
            <person name="Fitzpatrick D.A."/>
            <person name="Frisvad J.C."/>
            <person name="Nielsen K.L."/>
        </authorList>
    </citation>
    <scope>NUCLEOTIDE SEQUENCE</scope>
    <source>
        <strain evidence="2">IBT 29864</strain>
    </source>
</reference>
<sequence>MQSSPRRLNETARLIESARLTPTEHSLWRAFLNESVDREYAAQYIWERIHDHTGRPAEQILTELKLEWKQVVFKLARRDTVPHESKTLVETRDGSQCFMVDQRTSTPSASVHFGHAWVIPPSLFNDSDMNPQGPLYAILQAFLSPPVTSQLQTLLQTNTAESRLRNLLLLSPSIHSAFRNGHIHLFPITDTADRWNDETETKIKSASKVYYFVSRIGPEPYGSLFLSDGSPWDRSMQMFIMESQDDQLPLPDPFLLRTHFRISTSLHLFYVEESISKGWPSPPLIQLSSTTQKTLRSLWHIVPRWIRTQCYTLLIRIGSYLYPRSFTGLVHQLPFGLYAKECARSPRNEAEALRLLEKYTSIPAPLWVDDYQKTHPVLIMTAVPGQTLDKVFHRLSYPEREQLSKDLKIVVSQLRCIPNETPYVFSNSHGGPLRNHRFPSRTCGPFNSIFDFNAFLVHSYVRQETKEKISAVHGRTYGSVFTHADLHPSNIIINRGRLSGIVDWECAGFYPEYWEFTKLMYGAEMFPDIRQIFRQAFSEQSYEEELEAETALWNDTPFGI</sequence>
<dbReference type="Proteomes" id="UP001147782">
    <property type="component" value="Unassembled WGS sequence"/>
</dbReference>
<dbReference type="InterPro" id="IPR002575">
    <property type="entry name" value="Aminoglycoside_PTrfase"/>
</dbReference>
<dbReference type="PANTHER" id="PTHR21310:SF15">
    <property type="entry name" value="AMINOGLYCOSIDE PHOSPHOTRANSFERASE DOMAIN-CONTAINING PROTEIN"/>
    <property type="match status" value="1"/>
</dbReference>
<feature type="domain" description="Aminoglycoside phosphotransferase" evidence="1">
    <location>
        <begin position="344"/>
        <end position="537"/>
    </location>
</feature>
<dbReference type="GeneID" id="81444114"/>
<comment type="caution">
    <text evidence="2">The sequence shown here is derived from an EMBL/GenBank/DDBJ whole genome shotgun (WGS) entry which is preliminary data.</text>
</comment>
<dbReference type="Pfam" id="PF01636">
    <property type="entry name" value="APH"/>
    <property type="match status" value="1"/>
</dbReference>
<evidence type="ECO:0000313" key="3">
    <source>
        <dbReference type="Proteomes" id="UP001147782"/>
    </source>
</evidence>
<dbReference type="PANTHER" id="PTHR21310">
    <property type="entry name" value="AMINOGLYCOSIDE PHOSPHOTRANSFERASE-RELATED-RELATED"/>
    <property type="match status" value="1"/>
</dbReference>
<dbReference type="AlphaFoldDB" id="A0A9W9RHW3"/>
<name>A0A9W9RHW3_9EURO</name>
<dbReference type="InterPro" id="IPR051678">
    <property type="entry name" value="AGP_Transferase"/>
</dbReference>
<evidence type="ECO:0000313" key="2">
    <source>
        <dbReference type="EMBL" id="KAJ5359609.1"/>
    </source>
</evidence>
<gene>
    <name evidence="2" type="ORF">N7496_012022</name>
</gene>
<dbReference type="EMBL" id="JAPZBS010000009">
    <property type="protein sequence ID" value="KAJ5359609.1"/>
    <property type="molecule type" value="Genomic_DNA"/>
</dbReference>